<feature type="transmembrane region" description="Helical" evidence="9">
    <location>
        <begin position="104"/>
        <end position="130"/>
    </location>
</feature>
<name>A0A7X3G8P6_9STRE</name>
<evidence type="ECO:0000313" key="11">
    <source>
        <dbReference type="Proteomes" id="UP000461595"/>
    </source>
</evidence>
<feature type="transmembrane region" description="Helical" evidence="9">
    <location>
        <begin position="7"/>
        <end position="28"/>
    </location>
</feature>
<dbReference type="RefSeq" id="WP_160332287.1">
    <property type="nucleotide sequence ID" value="NZ_JAOBSU010000005.1"/>
</dbReference>
<sequence length="187" mass="20589">MTRVRQLTIVAVLSALSFILMFFAMPIIPGADFLQLDLSILPILVALELFGLKQASLVLLLRSLLKLVLNNQGVSTMIGLPMNMLAVFVFILVLALVWRKKDSYVQYFLAGGLATLALTLAMVAMNYFYAIPLYAQFAGFDIGKIIGIGTYLQAMILPFNLISGVVYTISFGLVWALMKPLVKAYAE</sequence>
<keyword evidence="5 9" id="KW-0812">Transmembrane</keyword>
<evidence type="ECO:0000256" key="5">
    <source>
        <dbReference type="ARBA" id="ARBA00022692"/>
    </source>
</evidence>
<evidence type="ECO:0000256" key="3">
    <source>
        <dbReference type="ARBA" id="ARBA00022448"/>
    </source>
</evidence>
<dbReference type="EMBL" id="WSRS01000011">
    <property type="protein sequence ID" value="MVX58461.1"/>
    <property type="molecule type" value="Genomic_DNA"/>
</dbReference>
<dbReference type="InterPro" id="IPR024529">
    <property type="entry name" value="ECF_trnsprt_substrate-spec"/>
</dbReference>
<dbReference type="GO" id="GO:0032217">
    <property type="term" value="F:riboflavin transmembrane transporter activity"/>
    <property type="evidence" value="ECO:0007669"/>
    <property type="project" value="UniProtKB-UniRule"/>
</dbReference>
<comment type="similarity">
    <text evidence="2 8">Belongs to the prokaryotic riboflavin transporter (P-RFT) (TC 2.A.87) family.</text>
</comment>
<reference evidence="10 11" key="1">
    <citation type="submission" date="2019-12" db="EMBL/GenBank/DDBJ databases">
        <title>Microbes associate with the intestines of laboratory mice.</title>
        <authorList>
            <person name="Navarre W."/>
            <person name="Wong E."/>
        </authorList>
    </citation>
    <scope>NUCLEOTIDE SEQUENCE [LARGE SCALE GENOMIC DNA]</scope>
    <source>
        <strain evidence="10 11">NM51_B2-22</strain>
    </source>
</reference>
<evidence type="ECO:0000256" key="7">
    <source>
        <dbReference type="ARBA" id="ARBA00023136"/>
    </source>
</evidence>
<dbReference type="PANTHER" id="PTHR38438:SF1">
    <property type="entry name" value="RIBOFLAVIN TRANSPORTER RIBU"/>
    <property type="match status" value="1"/>
</dbReference>
<keyword evidence="7 8" id="KW-0472">Membrane</keyword>
<dbReference type="Pfam" id="PF12822">
    <property type="entry name" value="ECF_trnsprt"/>
    <property type="match status" value="1"/>
</dbReference>
<evidence type="ECO:0000256" key="8">
    <source>
        <dbReference type="PIRNR" id="PIRNR037778"/>
    </source>
</evidence>
<organism evidence="10 11">
    <name type="scientific">Streptococcus danieliae</name>
    <dbReference type="NCBI Taxonomy" id="747656"/>
    <lineage>
        <taxon>Bacteria</taxon>
        <taxon>Bacillati</taxon>
        <taxon>Bacillota</taxon>
        <taxon>Bacilli</taxon>
        <taxon>Lactobacillales</taxon>
        <taxon>Streptococcaceae</taxon>
        <taxon>Streptococcus</taxon>
    </lineage>
</organism>
<comment type="function">
    <text evidence="8">Probably a riboflavin-binding protein that interacts with the energy-coupling factor (ECF) ABC-transporter complex.</text>
</comment>
<dbReference type="PIRSF" id="PIRSF037778">
    <property type="entry name" value="UCP037778_transp_RibU"/>
    <property type="match status" value="1"/>
</dbReference>
<evidence type="ECO:0000256" key="1">
    <source>
        <dbReference type="ARBA" id="ARBA00004651"/>
    </source>
</evidence>
<protein>
    <recommendedName>
        <fullName evidence="8">Riboflavin transporter</fullName>
    </recommendedName>
</protein>
<comment type="subcellular location">
    <subcellularLocation>
        <location evidence="1">Cell membrane</location>
        <topology evidence="1">Multi-pass membrane protein</topology>
    </subcellularLocation>
</comment>
<dbReference type="AlphaFoldDB" id="A0A7X3G8P6"/>
<evidence type="ECO:0000256" key="9">
    <source>
        <dbReference type="SAM" id="Phobius"/>
    </source>
</evidence>
<comment type="caution">
    <text evidence="10">The sequence shown here is derived from an EMBL/GenBank/DDBJ whole genome shotgun (WGS) entry which is preliminary data.</text>
</comment>
<evidence type="ECO:0000256" key="4">
    <source>
        <dbReference type="ARBA" id="ARBA00022475"/>
    </source>
</evidence>
<proteinExistence type="inferred from homology"/>
<accession>A0A7X3G8P6</accession>
<dbReference type="GO" id="GO:0005886">
    <property type="term" value="C:plasma membrane"/>
    <property type="evidence" value="ECO:0007669"/>
    <property type="project" value="UniProtKB-SubCell"/>
</dbReference>
<keyword evidence="3 8" id="KW-0813">Transport</keyword>
<dbReference type="PANTHER" id="PTHR38438">
    <property type="entry name" value="RIBOFLAVIN TRANSPORTER RIBU"/>
    <property type="match status" value="1"/>
</dbReference>
<feature type="transmembrane region" description="Helical" evidence="9">
    <location>
        <begin position="151"/>
        <end position="178"/>
    </location>
</feature>
<dbReference type="InterPro" id="IPR025720">
    <property type="entry name" value="RibU"/>
</dbReference>
<gene>
    <name evidence="10" type="ORF">E5983_02185</name>
</gene>
<keyword evidence="6 9" id="KW-1133">Transmembrane helix</keyword>
<evidence type="ECO:0000313" key="10">
    <source>
        <dbReference type="EMBL" id="MVX58461.1"/>
    </source>
</evidence>
<keyword evidence="4 8" id="KW-1003">Cell membrane</keyword>
<dbReference type="OrthoDB" id="9809216at2"/>
<feature type="transmembrane region" description="Helical" evidence="9">
    <location>
        <begin position="73"/>
        <end position="98"/>
    </location>
</feature>
<evidence type="ECO:0000256" key="6">
    <source>
        <dbReference type="ARBA" id="ARBA00022989"/>
    </source>
</evidence>
<dbReference type="Proteomes" id="UP000461595">
    <property type="component" value="Unassembled WGS sequence"/>
</dbReference>
<dbReference type="Gene3D" id="1.10.1760.20">
    <property type="match status" value="1"/>
</dbReference>
<evidence type="ECO:0000256" key="2">
    <source>
        <dbReference type="ARBA" id="ARBA00005540"/>
    </source>
</evidence>